<name>A0A1L5F759_CLOKL</name>
<dbReference type="InterPro" id="IPR025438">
    <property type="entry name" value="DUF4180"/>
</dbReference>
<gene>
    <name evidence="2" type="ORF">BS101_08715</name>
</gene>
<dbReference type="EMBL" id="CP018335">
    <property type="protein sequence ID" value="APM38829.1"/>
    <property type="molecule type" value="Genomic_DNA"/>
</dbReference>
<dbReference type="RefSeq" id="WP_073538474.1">
    <property type="nucleotide sequence ID" value="NZ_CP018335.1"/>
</dbReference>
<reference evidence="2 3" key="1">
    <citation type="submission" date="2016-12" db="EMBL/GenBank/DDBJ databases">
        <title>Complete genome sequence of Clostridium kluyveri JZZ isolated from the pit mud of a Chinese flavor liquor-making factory.</title>
        <authorList>
            <person name="Wang Y."/>
        </authorList>
    </citation>
    <scope>NUCLEOTIDE SEQUENCE [LARGE SCALE GENOMIC DNA]</scope>
    <source>
        <strain evidence="2 3">JZZ</strain>
    </source>
</reference>
<accession>A0A1L5F759</accession>
<evidence type="ECO:0000313" key="2">
    <source>
        <dbReference type="EMBL" id="APM38829.1"/>
    </source>
</evidence>
<dbReference type="Pfam" id="PF13788">
    <property type="entry name" value="DUF4180"/>
    <property type="match status" value="1"/>
</dbReference>
<dbReference type="OrthoDB" id="8595425at2"/>
<sequence>MDIKIIQSDNKSIAIVQSNDILIKDTQSALNFIATISYETECYRIALNKEAITEDFFKLSTRLAGEILQKFVNYNVKLAIIGDFTCYLSKSLKDFIYESNKGKHIFFVFNKNEAIEKLSM</sequence>
<dbReference type="Proteomes" id="UP000184604">
    <property type="component" value="Chromosome"/>
</dbReference>
<evidence type="ECO:0000259" key="1">
    <source>
        <dbReference type="Pfam" id="PF13788"/>
    </source>
</evidence>
<organism evidence="2 3">
    <name type="scientific">Clostridium kluyveri</name>
    <dbReference type="NCBI Taxonomy" id="1534"/>
    <lineage>
        <taxon>Bacteria</taxon>
        <taxon>Bacillati</taxon>
        <taxon>Bacillota</taxon>
        <taxon>Clostridia</taxon>
        <taxon>Eubacteriales</taxon>
        <taxon>Clostridiaceae</taxon>
        <taxon>Clostridium</taxon>
    </lineage>
</organism>
<feature type="domain" description="DUF4180" evidence="1">
    <location>
        <begin position="9"/>
        <end position="118"/>
    </location>
</feature>
<evidence type="ECO:0000313" key="3">
    <source>
        <dbReference type="Proteomes" id="UP000184604"/>
    </source>
</evidence>
<proteinExistence type="predicted"/>
<protein>
    <submittedName>
        <fullName evidence="2">Cytoplasmic protein</fullName>
    </submittedName>
</protein>
<dbReference type="AlphaFoldDB" id="A0A1L5F759"/>